<sequence>MEKAPRDLLFTIYISYVHNSCVAGRFSRVYGSLHQNKHAYHRQGKLSLAKVKTTTAYPGSYSQGSCRKSGHNLTIFSRKQHKLSQKPLSQIEHQPSSSAHCSARNQTDPHEMLQKRAKCEIKHPHQLQQTVFKNVALRVSLYVENEKSTNSNTIASFIFYN</sequence>
<feature type="non-terminal residue" evidence="1">
    <location>
        <position position="161"/>
    </location>
</feature>
<evidence type="ECO:0000313" key="2">
    <source>
        <dbReference type="Proteomes" id="UP000054783"/>
    </source>
</evidence>
<reference evidence="1 2" key="1">
    <citation type="submission" date="2015-01" db="EMBL/GenBank/DDBJ databases">
        <title>Evolution of Trichinella species and genotypes.</title>
        <authorList>
            <person name="Korhonen P.K."/>
            <person name="Edoardo P."/>
            <person name="Giuseppe L.R."/>
            <person name="Gasser R.B."/>
        </authorList>
    </citation>
    <scope>NUCLEOTIDE SEQUENCE [LARGE SCALE GENOMIC DNA]</scope>
    <source>
        <strain evidence="1">ISS2496</strain>
    </source>
</reference>
<dbReference type="AlphaFoldDB" id="A0A0V0Z5S2"/>
<name>A0A0V0Z5S2_9BILA</name>
<proteinExistence type="predicted"/>
<keyword evidence="2" id="KW-1185">Reference proteome</keyword>
<accession>A0A0V0Z5S2</accession>
<protein>
    <submittedName>
        <fullName evidence="1">Uncharacterized protein</fullName>
    </submittedName>
</protein>
<organism evidence="1 2">
    <name type="scientific">Trichinella patagoniensis</name>
    <dbReference type="NCBI Taxonomy" id="990121"/>
    <lineage>
        <taxon>Eukaryota</taxon>
        <taxon>Metazoa</taxon>
        <taxon>Ecdysozoa</taxon>
        <taxon>Nematoda</taxon>
        <taxon>Enoplea</taxon>
        <taxon>Dorylaimia</taxon>
        <taxon>Trichinellida</taxon>
        <taxon>Trichinellidae</taxon>
        <taxon>Trichinella</taxon>
    </lineage>
</organism>
<gene>
    <name evidence="1" type="ORF">T12_7063</name>
</gene>
<evidence type="ECO:0000313" key="1">
    <source>
        <dbReference type="EMBL" id="KRY07828.1"/>
    </source>
</evidence>
<dbReference type="EMBL" id="JYDQ01000399">
    <property type="protein sequence ID" value="KRY07828.1"/>
    <property type="molecule type" value="Genomic_DNA"/>
</dbReference>
<dbReference type="Proteomes" id="UP000054783">
    <property type="component" value="Unassembled WGS sequence"/>
</dbReference>
<comment type="caution">
    <text evidence="1">The sequence shown here is derived from an EMBL/GenBank/DDBJ whole genome shotgun (WGS) entry which is preliminary data.</text>
</comment>